<dbReference type="PANTHER" id="PTHR37689:SF1">
    <property type="entry name" value="PROTEIN FDHE"/>
    <property type="match status" value="1"/>
</dbReference>
<dbReference type="Proteomes" id="UP001430755">
    <property type="component" value="Unassembled WGS sequence"/>
</dbReference>
<sequence>MNLGLIDAAIRGYGASLDEADRGRLAFFRGLWGAAQAAADDAGAGTDAAWEPPSAHALRAARREGRSVLAQAPAAVDGAALARVADAVAAAALAHGAFPPAVAEALGAVRWDRVVRASDLTLAGSDPAAWLADLEAVLADDGLDGQAARLGTLLASLALRPLIEGPAARASAALEAAGPEGPRPLACPVCGSAPALAHVGGETSTAGRGRRLACLQCGTSWEFERVRCARCGTTAQTSLHFYNVEGDDAHRLAACDECGGYIRTLYAGDALAPVAYEVEDVVMARLDAIARDPSLAAAEG</sequence>
<dbReference type="PANTHER" id="PTHR37689">
    <property type="entry name" value="PROTEIN FDHE"/>
    <property type="match status" value="1"/>
</dbReference>
<evidence type="ECO:0000313" key="1">
    <source>
        <dbReference type="EMBL" id="MCI2241456.1"/>
    </source>
</evidence>
<dbReference type="EMBL" id="JAJMLW010000001">
    <property type="protein sequence ID" value="MCI2241456.1"/>
    <property type="molecule type" value="Genomic_DNA"/>
</dbReference>
<gene>
    <name evidence="1" type="ORF">LPT13_03695</name>
</gene>
<dbReference type="InterPro" id="IPR006452">
    <property type="entry name" value="Formate_DH_accessory"/>
</dbReference>
<dbReference type="CDD" id="cd16341">
    <property type="entry name" value="FdhE"/>
    <property type="match status" value="1"/>
</dbReference>
<dbReference type="Gene3D" id="3.90.1670.10">
    <property type="entry name" value="FdhE-like domain"/>
    <property type="match status" value="1"/>
</dbReference>
<dbReference type="InterPro" id="IPR024064">
    <property type="entry name" value="FdhE-like_sf"/>
</dbReference>
<dbReference type="SUPFAM" id="SSF144020">
    <property type="entry name" value="FdhE-like"/>
    <property type="match status" value="1"/>
</dbReference>
<comment type="caution">
    <text evidence="1">The sequence shown here is derived from an EMBL/GenBank/DDBJ whole genome shotgun (WGS) entry which is preliminary data.</text>
</comment>
<evidence type="ECO:0000313" key="2">
    <source>
        <dbReference type="Proteomes" id="UP001430755"/>
    </source>
</evidence>
<name>A0ABS9WGS1_9ACTN</name>
<proteinExistence type="predicted"/>
<reference evidence="1" key="1">
    <citation type="submission" date="2021-11" db="EMBL/GenBank/DDBJ databases">
        <title>A Novel Adlercreutzia Species, isolated from a Allomyrina dichotoma larva feces.</title>
        <authorList>
            <person name="Suh M.K."/>
        </authorList>
    </citation>
    <scope>NUCLEOTIDE SEQUENCE</scope>
    <source>
        <strain evidence="1">JBNU-10</strain>
    </source>
</reference>
<organism evidence="1 2">
    <name type="scientific">Adlercreutzia faecimuris</name>
    <dbReference type="NCBI Taxonomy" id="2897341"/>
    <lineage>
        <taxon>Bacteria</taxon>
        <taxon>Bacillati</taxon>
        <taxon>Actinomycetota</taxon>
        <taxon>Coriobacteriia</taxon>
        <taxon>Eggerthellales</taxon>
        <taxon>Eggerthellaceae</taxon>
        <taxon>Adlercreutzia</taxon>
    </lineage>
</organism>
<keyword evidence="2" id="KW-1185">Reference proteome</keyword>
<dbReference type="RefSeq" id="WP_242163640.1">
    <property type="nucleotide sequence ID" value="NZ_JAJMLW010000001.1"/>
</dbReference>
<accession>A0ABS9WGS1</accession>
<protein>
    <submittedName>
        <fullName evidence="1">Formate dehydrogenase accessory protein FdhE</fullName>
    </submittedName>
</protein>